<dbReference type="KEGG" id="dya:Dyak_GE22129"/>
<gene>
    <name evidence="2" type="primary">Dyak\GE22129</name>
    <name evidence="2" type="synonym">dyak_GLEANR_5832</name>
    <name evidence="2" type="synonym">GE22129</name>
    <name evidence="2" type="ORF">Dyak_GE22129</name>
</gene>
<dbReference type="Proteomes" id="UP000002282">
    <property type="component" value="Chromosome 3L"/>
</dbReference>
<dbReference type="InterPro" id="IPR006601">
    <property type="entry name" value="Uncharacterised_DM11_DROME"/>
</dbReference>
<dbReference type="GO" id="GO:0043695">
    <property type="term" value="P:detection of pheromone"/>
    <property type="evidence" value="ECO:0007669"/>
    <property type="project" value="EnsemblMetazoa"/>
</dbReference>
<dbReference type="AlphaFoldDB" id="B4PJK3"/>
<accession>B4PJK3</accession>
<keyword evidence="3" id="KW-1185">Reference proteome</keyword>
<evidence type="ECO:0000256" key="1">
    <source>
        <dbReference type="SAM" id="SignalP"/>
    </source>
</evidence>
<organism evidence="2 3">
    <name type="scientific">Drosophila yakuba</name>
    <name type="common">Fruit fly</name>
    <dbReference type="NCBI Taxonomy" id="7245"/>
    <lineage>
        <taxon>Eukaryota</taxon>
        <taxon>Metazoa</taxon>
        <taxon>Ecdysozoa</taxon>
        <taxon>Arthropoda</taxon>
        <taxon>Hexapoda</taxon>
        <taxon>Insecta</taxon>
        <taxon>Pterygota</taxon>
        <taxon>Neoptera</taxon>
        <taxon>Endopterygota</taxon>
        <taxon>Diptera</taxon>
        <taxon>Brachycera</taxon>
        <taxon>Muscomorpha</taxon>
        <taxon>Ephydroidea</taxon>
        <taxon>Drosophilidae</taxon>
        <taxon>Drosophila</taxon>
        <taxon>Sophophora</taxon>
    </lineage>
</organism>
<dbReference type="HOGENOM" id="CLU_094350_0_0_1"/>
<evidence type="ECO:0000313" key="3">
    <source>
        <dbReference type="Proteomes" id="UP000002282"/>
    </source>
</evidence>
<sequence length="201" mass="23166">MALSFSVLWQLVVFLTAAQHSNGENFEYILEDESVFSECMDAPPGYANMSGLFDTSTTNFVMGPEGVHVDGYLTSTWDVQPTDRIEGRLKIVHFERGIWQPTVLNMLVRDFCKSFLDPKQYWYSIFPEHIRNRSEAREKCVNHKGTVYFVVPYVIKMHFGLGFVLPSGRNRMVFTLVAIDENDVQRPNGICFEIRGDFFKI</sequence>
<dbReference type="OrthoDB" id="7975395at2759"/>
<evidence type="ECO:0000313" key="2">
    <source>
        <dbReference type="EMBL" id="EDW94691.1"/>
    </source>
</evidence>
<dbReference type="OMA" id="MGPEGVH"/>
<feature type="chain" id="PRO_5002821975" evidence="1">
    <location>
        <begin position="24"/>
        <end position="201"/>
    </location>
</feature>
<proteinExistence type="predicted"/>
<reference evidence="2 3" key="2">
    <citation type="journal article" date="2007" name="PLoS Biol.">
        <title>Principles of genome evolution in the Drosophila melanogaster species group.</title>
        <authorList>
            <person name="Ranz J.M."/>
            <person name="Maurin D."/>
            <person name="Chan Y.S."/>
            <person name="von Grotthuss M."/>
            <person name="Hillier L.W."/>
            <person name="Roote J."/>
            <person name="Ashburner M."/>
            <person name="Bergman C.M."/>
        </authorList>
    </citation>
    <scope>NUCLEOTIDE SEQUENCE [LARGE SCALE GENOMIC DNA]</scope>
    <source>
        <strain evidence="3">Tai18E2 / Tucson 14021-0261.01</strain>
    </source>
</reference>
<dbReference type="PhylomeDB" id="B4PJK3"/>
<keyword evidence="1" id="KW-0732">Signal</keyword>
<dbReference type="SMART" id="SM00675">
    <property type="entry name" value="DM11"/>
    <property type="match status" value="1"/>
</dbReference>
<feature type="signal peptide" evidence="1">
    <location>
        <begin position="1"/>
        <end position="23"/>
    </location>
</feature>
<name>B4PJK3_DROYA</name>
<dbReference type="EMBL" id="CM000159">
    <property type="protein sequence ID" value="EDW94691.1"/>
    <property type="molecule type" value="Genomic_DNA"/>
</dbReference>
<protein>
    <submittedName>
        <fullName evidence="2">Uncharacterized protein</fullName>
    </submittedName>
</protein>
<reference evidence="2 3" key="1">
    <citation type="journal article" date="2007" name="Nature">
        <title>Evolution of genes and genomes on the Drosophila phylogeny.</title>
        <authorList>
            <consortium name="Drosophila 12 Genomes Consortium"/>
            <person name="Clark A.G."/>
            <person name="Eisen M.B."/>
            <person name="Smith D.R."/>
            <person name="Bergman C.M."/>
            <person name="Oliver B."/>
            <person name="Markow T.A."/>
            <person name="Kaufman T.C."/>
            <person name="Kellis M."/>
            <person name="Gelbart W."/>
            <person name="Iyer V.N."/>
            <person name="Pollard D.A."/>
            <person name="Sackton T.B."/>
            <person name="Larracuente A.M."/>
            <person name="Singh N.D."/>
            <person name="Abad J.P."/>
            <person name="Abt D.N."/>
            <person name="Adryan B."/>
            <person name="Aguade M."/>
            <person name="Akashi H."/>
            <person name="Anderson W.W."/>
            <person name="Aquadro C.F."/>
            <person name="Ardell D.H."/>
            <person name="Arguello R."/>
            <person name="Artieri C.G."/>
            <person name="Barbash D.A."/>
            <person name="Barker D."/>
            <person name="Barsanti P."/>
            <person name="Batterham P."/>
            <person name="Batzoglou S."/>
            <person name="Begun D."/>
            <person name="Bhutkar A."/>
            <person name="Blanco E."/>
            <person name="Bosak S.A."/>
            <person name="Bradley R.K."/>
            <person name="Brand A.D."/>
            <person name="Brent M.R."/>
            <person name="Brooks A.N."/>
            <person name="Brown R.H."/>
            <person name="Butlin R.K."/>
            <person name="Caggese C."/>
            <person name="Calvi B.R."/>
            <person name="Bernardo de Carvalho A."/>
            <person name="Caspi A."/>
            <person name="Castrezana S."/>
            <person name="Celniker S.E."/>
            <person name="Chang J.L."/>
            <person name="Chapple C."/>
            <person name="Chatterji S."/>
            <person name="Chinwalla A."/>
            <person name="Civetta A."/>
            <person name="Clifton S.W."/>
            <person name="Comeron J.M."/>
            <person name="Costello J.C."/>
            <person name="Coyne J.A."/>
            <person name="Daub J."/>
            <person name="David R.G."/>
            <person name="Delcher A.L."/>
            <person name="Delehaunty K."/>
            <person name="Do C.B."/>
            <person name="Ebling H."/>
            <person name="Edwards K."/>
            <person name="Eickbush T."/>
            <person name="Evans J.D."/>
            <person name="Filipski A."/>
            <person name="Findeiss S."/>
            <person name="Freyhult E."/>
            <person name="Fulton L."/>
            <person name="Fulton R."/>
            <person name="Garcia A.C."/>
            <person name="Gardiner A."/>
            <person name="Garfield D.A."/>
            <person name="Garvin B.E."/>
            <person name="Gibson G."/>
            <person name="Gilbert D."/>
            <person name="Gnerre S."/>
            <person name="Godfrey J."/>
            <person name="Good R."/>
            <person name="Gotea V."/>
            <person name="Gravely B."/>
            <person name="Greenberg A.J."/>
            <person name="Griffiths-Jones S."/>
            <person name="Gross S."/>
            <person name="Guigo R."/>
            <person name="Gustafson E.A."/>
            <person name="Haerty W."/>
            <person name="Hahn M.W."/>
            <person name="Halligan D.L."/>
            <person name="Halpern A.L."/>
            <person name="Halter G.M."/>
            <person name="Han M.V."/>
            <person name="Heger A."/>
            <person name="Hillier L."/>
            <person name="Hinrichs A.S."/>
            <person name="Holmes I."/>
            <person name="Hoskins R.A."/>
            <person name="Hubisz M.J."/>
            <person name="Hultmark D."/>
            <person name="Huntley M.A."/>
            <person name="Jaffe D.B."/>
            <person name="Jagadeeshan S."/>
            <person name="Jeck W.R."/>
            <person name="Johnson J."/>
            <person name="Jones C.D."/>
            <person name="Jordan W.C."/>
            <person name="Karpen G.H."/>
            <person name="Kataoka E."/>
            <person name="Keightley P.D."/>
            <person name="Kheradpour P."/>
            <person name="Kirkness E.F."/>
            <person name="Koerich L.B."/>
            <person name="Kristiansen K."/>
            <person name="Kudrna D."/>
            <person name="Kulathinal R.J."/>
            <person name="Kumar S."/>
            <person name="Kwok R."/>
            <person name="Lander E."/>
            <person name="Langley C.H."/>
            <person name="Lapoint R."/>
            <person name="Lazzaro B.P."/>
            <person name="Lee S.J."/>
            <person name="Levesque L."/>
            <person name="Li R."/>
            <person name="Lin C.F."/>
            <person name="Lin M.F."/>
            <person name="Lindblad-Toh K."/>
            <person name="Llopart A."/>
            <person name="Long M."/>
            <person name="Low L."/>
            <person name="Lozovsky E."/>
            <person name="Lu J."/>
            <person name="Luo M."/>
            <person name="Machado C.A."/>
            <person name="Makalowski W."/>
            <person name="Marzo M."/>
            <person name="Matsuda M."/>
            <person name="Matzkin L."/>
            <person name="McAllister B."/>
            <person name="McBride C.S."/>
            <person name="McKernan B."/>
            <person name="McKernan K."/>
            <person name="Mendez-Lago M."/>
            <person name="Minx P."/>
            <person name="Mollenhauer M.U."/>
            <person name="Montooth K."/>
            <person name="Mount S.M."/>
            <person name="Mu X."/>
            <person name="Myers E."/>
            <person name="Negre B."/>
            <person name="Newfeld S."/>
            <person name="Nielsen R."/>
            <person name="Noor M.A."/>
            <person name="O'Grady P."/>
            <person name="Pachter L."/>
            <person name="Papaceit M."/>
            <person name="Parisi M.J."/>
            <person name="Parisi M."/>
            <person name="Parts L."/>
            <person name="Pedersen J.S."/>
            <person name="Pesole G."/>
            <person name="Phillippy A.M."/>
            <person name="Ponting C.P."/>
            <person name="Pop M."/>
            <person name="Porcelli D."/>
            <person name="Powell J.R."/>
            <person name="Prohaska S."/>
            <person name="Pruitt K."/>
            <person name="Puig M."/>
            <person name="Quesneville H."/>
            <person name="Ram K.R."/>
            <person name="Rand D."/>
            <person name="Rasmussen M.D."/>
            <person name="Reed L.K."/>
            <person name="Reenan R."/>
            <person name="Reily A."/>
            <person name="Remington K.A."/>
            <person name="Rieger T.T."/>
            <person name="Ritchie M.G."/>
            <person name="Robin C."/>
            <person name="Rogers Y.H."/>
            <person name="Rohde C."/>
            <person name="Rozas J."/>
            <person name="Rubenfield M.J."/>
            <person name="Ruiz A."/>
            <person name="Russo S."/>
            <person name="Salzberg S.L."/>
            <person name="Sanchez-Gracia A."/>
            <person name="Saranga D.J."/>
            <person name="Sato H."/>
            <person name="Schaeffer S.W."/>
            <person name="Schatz M.C."/>
            <person name="Schlenke T."/>
            <person name="Schwartz R."/>
            <person name="Segarra C."/>
            <person name="Singh R.S."/>
            <person name="Sirot L."/>
            <person name="Sirota M."/>
            <person name="Sisneros N.B."/>
            <person name="Smith C.D."/>
            <person name="Smith T.F."/>
            <person name="Spieth J."/>
            <person name="Stage D.E."/>
            <person name="Stark A."/>
            <person name="Stephan W."/>
            <person name="Strausberg R.L."/>
            <person name="Strempel S."/>
            <person name="Sturgill D."/>
            <person name="Sutton G."/>
            <person name="Sutton G.G."/>
            <person name="Tao W."/>
            <person name="Teichmann S."/>
            <person name="Tobari Y.N."/>
            <person name="Tomimura Y."/>
            <person name="Tsolas J.M."/>
            <person name="Valente V.L."/>
            <person name="Venter E."/>
            <person name="Venter J.C."/>
            <person name="Vicario S."/>
            <person name="Vieira F.G."/>
            <person name="Vilella A.J."/>
            <person name="Villasante A."/>
            <person name="Walenz B."/>
            <person name="Wang J."/>
            <person name="Wasserman M."/>
            <person name="Watts T."/>
            <person name="Wilson D."/>
            <person name="Wilson R.K."/>
            <person name="Wing R.A."/>
            <person name="Wolfner M.F."/>
            <person name="Wong A."/>
            <person name="Wong G.K."/>
            <person name="Wu C.I."/>
            <person name="Wu G."/>
            <person name="Yamamoto D."/>
            <person name="Yang H.P."/>
            <person name="Yang S.P."/>
            <person name="Yorke J.A."/>
            <person name="Yoshida K."/>
            <person name="Zdobnov E."/>
            <person name="Zhang P."/>
            <person name="Zhang Y."/>
            <person name="Zimin A.V."/>
            <person name="Baldwin J."/>
            <person name="Abdouelleil A."/>
            <person name="Abdulkadir J."/>
            <person name="Abebe A."/>
            <person name="Abera B."/>
            <person name="Abreu J."/>
            <person name="Acer S.C."/>
            <person name="Aftuck L."/>
            <person name="Alexander A."/>
            <person name="An P."/>
            <person name="Anderson E."/>
            <person name="Anderson S."/>
            <person name="Arachi H."/>
            <person name="Azer M."/>
            <person name="Bachantsang P."/>
            <person name="Barry A."/>
            <person name="Bayul T."/>
            <person name="Berlin A."/>
            <person name="Bessette D."/>
            <person name="Bloom T."/>
            <person name="Blye J."/>
            <person name="Boguslavskiy L."/>
            <person name="Bonnet C."/>
            <person name="Boukhgalter B."/>
            <person name="Bourzgui I."/>
            <person name="Brown A."/>
            <person name="Cahill P."/>
            <person name="Channer S."/>
            <person name="Cheshatsang Y."/>
            <person name="Chuda L."/>
            <person name="Citroen M."/>
            <person name="Collymore A."/>
            <person name="Cooke P."/>
            <person name="Costello M."/>
            <person name="D'Aco K."/>
            <person name="Daza R."/>
            <person name="De Haan G."/>
            <person name="DeGray S."/>
            <person name="DeMaso C."/>
            <person name="Dhargay N."/>
            <person name="Dooley K."/>
            <person name="Dooley E."/>
            <person name="Doricent M."/>
            <person name="Dorje P."/>
            <person name="Dorjee K."/>
            <person name="Dupes A."/>
            <person name="Elong R."/>
            <person name="Falk J."/>
            <person name="Farina A."/>
            <person name="Faro S."/>
            <person name="Ferguson D."/>
            <person name="Fisher S."/>
            <person name="Foley C.D."/>
            <person name="Franke A."/>
            <person name="Friedrich D."/>
            <person name="Gadbois L."/>
            <person name="Gearin G."/>
            <person name="Gearin C.R."/>
            <person name="Giannoukos G."/>
            <person name="Goode T."/>
            <person name="Graham J."/>
            <person name="Grandbois E."/>
            <person name="Grewal S."/>
            <person name="Gyaltsen K."/>
            <person name="Hafez N."/>
            <person name="Hagos B."/>
            <person name="Hall J."/>
            <person name="Henson C."/>
            <person name="Hollinger A."/>
            <person name="Honan T."/>
            <person name="Huard M.D."/>
            <person name="Hughes L."/>
            <person name="Hurhula B."/>
            <person name="Husby M.E."/>
            <person name="Kamat A."/>
            <person name="Kanga B."/>
            <person name="Kashin S."/>
            <person name="Khazanovich D."/>
            <person name="Kisner P."/>
            <person name="Lance K."/>
            <person name="Lara M."/>
            <person name="Lee W."/>
            <person name="Lennon N."/>
            <person name="Letendre F."/>
            <person name="LeVine R."/>
            <person name="Lipovsky A."/>
            <person name="Liu X."/>
            <person name="Liu J."/>
            <person name="Liu S."/>
            <person name="Lokyitsang T."/>
            <person name="Lokyitsang Y."/>
            <person name="Lubonja R."/>
            <person name="Lui A."/>
            <person name="MacDonald P."/>
            <person name="Magnisalis V."/>
            <person name="Maru K."/>
            <person name="Matthews C."/>
            <person name="McCusker W."/>
            <person name="McDonough S."/>
            <person name="Mehta T."/>
            <person name="Meldrim J."/>
            <person name="Meneus L."/>
            <person name="Mihai O."/>
            <person name="Mihalev A."/>
            <person name="Mihova T."/>
            <person name="Mittelman R."/>
            <person name="Mlenga V."/>
            <person name="Montmayeur A."/>
            <person name="Mulrain L."/>
            <person name="Navidi A."/>
            <person name="Naylor J."/>
            <person name="Negash T."/>
            <person name="Nguyen T."/>
            <person name="Nguyen N."/>
            <person name="Nicol R."/>
            <person name="Norbu C."/>
            <person name="Norbu N."/>
            <person name="Novod N."/>
            <person name="O'Neill B."/>
            <person name="Osman S."/>
            <person name="Markiewicz E."/>
            <person name="Oyono O.L."/>
            <person name="Patti C."/>
            <person name="Phunkhang P."/>
            <person name="Pierre F."/>
            <person name="Priest M."/>
            <person name="Raghuraman S."/>
            <person name="Rege F."/>
            <person name="Reyes R."/>
            <person name="Rise C."/>
            <person name="Rogov P."/>
            <person name="Ross K."/>
            <person name="Ryan E."/>
            <person name="Settipalli S."/>
            <person name="Shea T."/>
            <person name="Sherpa N."/>
            <person name="Shi L."/>
            <person name="Shih D."/>
            <person name="Sparrow T."/>
            <person name="Spaulding J."/>
            <person name="Stalker J."/>
            <person name="Stange-Thomann N."/>
            <person name="Stavropoulos S."/>
            <person name="Stone C."/>
            <person name="Strader C."/>
            <person name="Tesfaye S."/>
            <person name="Thomson T."/>
            <person name="Thoulutsang Y."/>
            <person name="Thoulutsang D."/>
            <person name="Topham K."/>
            <person name="Topping I."/>
            <person name="Tsamla T."/>
            <person name="Vassiliev H."/>
            <person name="Vo A."/>
            <person name="Wangchuk T."/>
            <person name="Wangdi T."/>
            <person name="Weiand M."/>
            <person name="Wilkinson J."/>
            <person name="Wilson A."/>
            <person name="Yadav S."/>
            <person name="Young G."/>
            <person name="Yu Q."/>
            <person name="Zembek L."/>
            <person name="Zhong D."/>
            <person name="Zimmer A."/>
            <person name="Zwirko Z."/>
            <person name="Jaffe D.B."/>
            <person name="Alvarez P."/>
            <person name="Brockman W."/>
            <person name="Butler J."/>
            <person name="Chin C."/>
            <person name="Gnerre S."/>
            <person name="Grabherr M."/>
            <person name="Kleber M."/>
            <person name="Mauceli E."/>
            <person name="MacCallum I."/>
        </authorList>
    </citation>
    <scope>NUCLEOTIDE SEQUENCE [LARGE SCALE GENOMIC DNA]</scope>
    <source>
        <strain evidence="3">Tai18E2 / Tucson 14021-0261.01</strain>
    </source>
</reference>